<dbReference type="Proteomes" id="UP001304671">
    <property type="component" value="Unassembled WGS sequence"/>
</dbReference>
<organism evidence="3 4">
    <name type="scientific">Arcicella aquatica</name>
    <dbReference type="NCBI Taxonomy" id="217141"/>
    <lineage>
        <taxon>Bacteria</taxon>
        <taxon>Pseudomonadati</taxon>
        <taxon>Bacteroidota</taxon>
        <taxon>Cytophagia</taxon>
        <taxon>Cytophagales</taxon>
        <taxon>Flectobacillaceae</taxon>
        <taxon>Arcicella</taxon>
    </lineage>
</organism>
<feature type="domain" description="Secretion system C-terminal sorting" evidence="2">
    <location>
        <begin position="345"/>
        <end position="421"/>
    </location>
</feature>
<dbReference type="NCBIfam" id="TIGR04183">
    <property type="entry name" value="Por_Secre_tail"/>
    <property type="match status" value="1"/>
</dbReference>
<evidence type="ECO:0000313" key="3">
    <source>
        <dbReference type="EMBL" id="MEA5258196.1"/>
    </source>
</evidence>
<feature type="chain" id="PRO_5045529835" evidence="1">
    <location>
        <begin position="20"/>
        <end position="423"/>
    </location>
</feature>
<keyword evidence="4" id="KW-1185">Reference proteome</keyword>
<dbReference type="SUPFAM" id="SSF51445">
    <property type="entry name" value="(Trans)glycosidases"/>
    <property type="match status" value="1"/>
</dbReference>
<feature type="signal peptide" evidence="1">
    <location>
        <begin position="1"/>
        <end position="19"/>
    </location>
</feature>
<name>A0ABU5QMA3_9BACT</name>
<protein>
    <submittedName>
        <fullName evidence="3">T9SS type A sorting domain-containing protein</fullName>
    </submittedName>
</protein>
<sequence length="423" mass="47149">MKTRLLTIVLLAISLMANAQMKLTGRFLYTQNNEKVIPRGVNEMFIYAADKSGYSTYPEIKKSGANMIRITWNTTGSVSDLKNSIYNCVTRGSAIPVVTVNDATCDFSKLQTCVNFWLKADVKAAMMDFKKWTVLNIANEAGDGNVSKATYLSSYKSAITQLRNAGYTIPIMIDANGCGQNLQMLKDTWSELLNHDPLKKIIFSAHTYWTDGGNAKFLDMVNYAKNNNMPFIFGEGPQQKAWDCNTNIDYKYVMQICQTNEIGWLAWSWGVVKNGDCQAARSHDITTDGIYGNWVSQWSQDIVFYNTYSIQKTSVRPASLTASNPFARVAATDYESENSQNEAELYPNPAKSNATISLPNDASTQVQIDVVSMLGTVVSQKTYTVQSCDRTLEIDLENIKSGNYIIKSTRGNRVASSKLVIEE</sequence>
<evidence type="ECO:0000259" key="2">
    <source>
        <dbReference type="Pfam" id="PF18962"/>
    </source>
</evidence>
<proteinExistence type="predicted"/>
<reference evidence="3 4" key="1">
    <citation type="submission" date="2023-12" db="EMBL/GenBank/DDBJ databases">
        <title>Novel species of the genus Arcicella isolated from rivers.</title>
        <authorList>
            <person name="Lu H."/>
        </authorList>
    </citation>
    <scope>NUCLEOTIDE SEQUENCE [LARGE SCALE GENOMIC DNA]</scope>
    <source>
        <strain evidence="3 4">LMG 21963</strain>
    </source>
</reference>
<accession>A0ABU5QMA3</accession>
<evidence type="ECO:0000256" key="1">
    <source>
        <dbReference type="SAM" id="SignalP"/>
    </source>
</evidence>
<dbReference type="RefSeq" id="WP_323249113.1">
    <property type="nucleotide sequence ID" value="NZ_JAYFUL010000013.1"/>
</dbReference>
<dbReference type="InterPro" id="IPR026444">
    <property type="entry name" value="Secre_tail"/>
</dbReference>
<comment type="caution">
    <text evidence="3">The sequence shown here is derived from an EMBL/GenBank/DDBJ whole genome shotgun (WGS) entry which is preliminary data.</text>
</comment>
<evidence type="ECO:0000313" key="4">
    <source>
        <dbReference type="Proteomes" id="UP001304671"/>
    </source>
</evidence>
<dbReference type="Pfam" id="PF18962">
    <property type="entry name" value="Por_Secre_tail"/>
    <property type="match status" value="1"/>
</dbReference>
<keyword evidence="1" id="KW-0732">Signal</keyword>
<dbReference type="EMBL" id="JAYFUL010000013">
    <property type="protein sequence ID" value="MEA5258196.1"/>
    <property type="molecule type" value="Genomic_DNA"/>
</dbReference>
<dbReference type="InterPro" id="IPR017853">
    <property type="entry name" value="GH"/>
</dbReference>
<dbReference type="Gene3D" id="3.20.20.80">
    <property type="entry name" value="Glycosidases"/>
    <property type="match status" value="1"/>
</dbReference>
<gene>
    <name evidence="3" type="ORF">VB264_10425</name>
</gene>